<keyword evidence="3" id="KW-0677">Repeat</keyword>
<sequence>MATIPFLVNYYGINRSCSNLYLALEMGRPVRDLSISPGCAPSPVYPYGGNNNTNTPESSPEVLADFTARGAEILESLRITATTCSLSSSSSSTTTASTALETAATAGIFSGASIDRLAQSYIYHLQRHFPFVHRPTFRVAAASIPLLLAMILAGCVVDATYESPLPVPSDRATSVASSLQLAVDCFDLAEDLIFRLPLLNLKDLAKSHIHSHSQTAAIETDTLMAAIIIVSLQIGRNDSAIRRRLRRLRLPALADAARALGLFGVAHRDPGTRDEDQWLGWDSTRLQKEISIRLATSIFLLDCQLTGCTCVTPYIAVEELTRGLPCSESSFIMKTGFPTAPSPLEDPSSIADIPVSLPTVTLVETIRILVAETEAPSGSESSFWLQLQSISVLGLFTVVAGMFSHPNIHAVPKQS</sequence>
<keyword evidence="5" id="KW-0862">Zinc</keyword>
<dbReference type="GO" id="GO:0000785">
    <property type="term" value="C:chromatin"/>
    <property type="evidence" value="ECO:0007669"/>
    <property type="project" value="TreeGrafter"/>
</dbReference>
<dbReference type="Proteomes" id="UP000654913">
    <property type="component" value="Chromosome 1"/>
</dbReference>
<evidence type="ECO:0000256" key="1">
    <source>
        <dbReference type="ARBA" id="ARBA00004123"/>
    </source>
</evidence>
<dbReference type="GO" id="GO:0006351">
    <property type="term" value="P:DNA-templated transcription"/>
    <property type="evidence" value="ECO:0007669"/>
    <property type="project" value="InterPro"/>
</dbReference>
<evidence type="ECO:0000256" key="3">
    <source>
        <dbReference type="ARBA" id="ARBA00022737"/>
    </source>
</evidence>
<keyword evidence="6" id="KW-0539">Nucleus</keyword>
<evidence type="ECO:0000313" key="9">
    <source>
        <dbReference type="Proteomes" id="UP000654913"/>
    </source>
</evidence>
<dbReference type="GO" id="GO:0008270">
    <property type="term" value="F:zinc ion binding"/>
    <property type="evidence" value="ECO:0007669"/>
    <property type="project" value="UniProtKB-KW"/>
</dbReference>
<dbReference type="GeneID" id="64967680"/>
<keyword evidence="2" id="KW-0479">Metal-binding</keyword>
<dbReference type="GO" id="GO:0000981">
    <property type="term" value="F:DNA-binding transcription factor activity, RNA polymerase II-specific"/>
    <property type="evidence" value="ECO:0007669"/>
    <property type="project" value="InterPro"/>
</dbReference>
<dbReference type="RefSeq" id="XP_041549869.1">
    <property type="nucleotide sequence ID" value="XM_041701519.1"/>
</dbReference>
<evidence type="ECO:0000256" key="5">
    <source>
        <dbReference type="ARBA" id="ARBA00022833"/>
    </source>
</evidence>
<gene>
    <name evidence="8" type="ORF">APUU_10503A</name>
</gene>
<name>A0A7R7XAI4_9EURO</name>
<evidence type="ECO:0000256" key="2">
    <source>
        <dbReference type="ARBA" id="ARBA00022723"/>
    </source>
</evidence>
<reference evidence="8" key="1">
    <citation type="submission" date="2021-01" db="EMBL/GenBank/DDBJ databases">
        <authorList>
            <consortium name="Aspergillus puulaauensis MK2 genome sequencing consortium"/>
            <person name="Kazuki M."/>
            <person name="Futagami T."/>
        </authorList>
    </citation>
    <scope>NUCLEOTIDE SEQUENCE</scope>
    <source>
        <strain evidence="8">MK2</strain>
    </source>
</reference>
<reference evidence="8" key="2">
    <citation type="submission" date="2021-02" db="EMBL/GenBank/DDBJ databases">
        <title>Aspergillus puulaauensis MK2 genome sequence.</title>
        <authorList>
            <person name="Futagami T."/>
            <person name="Mori K."/>
            <person name="Kadooka C."/>
            <person name="Tanaka T."/>
        </authorList>
    </citation>
    <scope>NUCLEOTIDE SEQUENCE</scope>
    <source>
        <strain evidence="8">MK2</strain>
    </source>
</reference>
<evidence type="ECO:0000256" key="6">
    <source>
        <dbReference type="ARBA" id="ARBA00023242"/>
    </source>
</evidence>
<keyword evidence="4" id="KW-0863">Zinc-finger</keyword>
<evidence type="ECO:0000256" key="4">
    <source>
        <dbReference type="ARBA" id="ARBA00022771"/>
    </source>
</evidence>
<feature type="domain" description="Xylanolytic transcriptional activator regulatory" evidence="7">
    <location>
        <begin position="119"/>
        <end position="336"/>
    </location>
</feature>
<protein>
    <recommendedName>
        <fullName evidence="7">Xylanolytic transcriptional activator regulatory domain-containing protein</fullName>
    </recommendedName>
</protein>
<organism evidence="8 9">
    <name type="scientific">Aspergillus puulaauensis</name>
    <dbReference type="NCBI Taxonomy" id="1220207"/>
    <lineage>
        <taxon>Eukaryota</taxon>
        <taxon>Fungi</taxon>
        <taxon>Dikarya</taxon>
        <taxon>Ascomycota</taxon>
        <taxon>Pezizomycotina</taxon>
        <taxon>Eurotiomycetes</taxon>
        <taxon>Eurotiomycetidae</taxon>
        <taxon>Eurotiales</taxon>
        <taxon>Aspergillaceae</taxon>
        <taxon>Aspergillus</taxon>
    </lineage>
</organism>
<dbReference type="OrthoDB" id="4508627at2759"/>
<dbReference type="EMBL" id="AP024443">
    <property type="protein sequence ID" value="BCS17675.1"/>
    <property type="molecule type" value="Genomic_DNA"/>
</dbReference>
<dbReference type="AlphaFoldDB" id="A0A7R7XAI4"/>
<dbReference type="KEGG" id="apuu:APUU_10503A"/>
<keyword evidence="9" id="KW-1185">Reference proteome</keyword>
<dbReference type="InterPro" id="IPR007219">
    <property type="entry name" value="XnlR_reg_dom"/>
</dbReference>
<dbReference type="GO" id="GO:0000978">
    <property type="term" value="F:RNA polymerase II cis-regulatory region sequence-specific DNA binding"/>
    <property type="evidence" value="ECO:0007669"/>
    <property type="project" value="InterPro"/>
</dbReference>
<comment type="subcellular location">
    <subcellularLocation>
        <location evidence="1">Nucleus</location>
    </subcellularLocation>
</comment>
<evidence type="ECO:0000313" key="8">
    <source>
        <dbReference type="EMBL" id="BCS17675.1"/>
    </source>
</evidence>
<evidence type="ECO:0000259" key="7">
    <source>
        <dbReference type="Pfam" id="PF04082"/>
    </source>
</evidence>
<proteinExistence type="predicted"/>
<accession>A0A7R7XAI4</accession>
<dbReference type="CDD" id="cd12148">
    <property type="entry name" value="fungal_TF_MHR"/>
    <property type="match status" value="1"/>
</dbReference>
<dbReference type="Pfam" id="PF04082">
    <property type="entry name" value="Fungal_trans"/>
    <property type="match status" value="1"/>
</dbReference>
<dbReference type="InterPro" id="IPR051059">
    <property type="entry name" value="VerF-like"/>
</dbReference>
<dbReference type="PANTHER" id="PTHR40626:SF1">
    <property type="entry name" value="TRANSCRIPTION FACTOR WITH C2H2 AND ZN(2)-CYS(6) DNA BINDING DOMAIN (EUROFUNG)"/>
    <property type="match status" value="1"/>
</dbReference>
<dbReference type="GO" id="GO:0005634">
    <property type="term" value="C:nucleus"/>
    <property type="evidence" value="ECO:0007669"/>
    <property type="project" value="UniProtKB-SubCell"/>
</dbReference>
<dbReference type="PANTHER" id="PTHR40626">
    <property type="entry name" value="MIP31509P"/>
    <property type="match status" value="1"/>
</dbReference>